<feature type="domain" description="Kinesin motor" evidence="6">
    <location>
        <begin position="1"/>
        <end position="126"/>
    </location>
</feature>
<comment type="similarity">
    <text evidence="5">Belongs to the TRAFAC class myosin-kinesin ATPase superfamily. Kinesin family.</text>
</comment>
<reference evidence="7 8" key="1">
    <citation type="submission" date="2015-03" db="EMBL/GenBank/DDBJ databases">
        <title>Draft genome of the nematode, Opisthorchis viverrini.</title>
        <authorList>
            <person name="Mitreva M."/>
        </authorList>
    </citation>
    <scope>NUCLEOTIDE SEQUENCE [LARGE SCALE GENOMIC DNA]</scope>
    <source>
        <strain evidence="7">Khon Kaen</strain>
    </source>
</reference>
<evidence type="ECO:0000256" key="1">
    <source>
        <dbReference type="ARBA" id="ARBA00004245"/>
    </source>
</evidence>
<dbReference type="InterPro" id="IPR027417">
    <property type="entry name" value="P-loop_NTPase"/>
</dbReference>
<dbReference type="PANTHER" id="PTHR24115:SF1004">
    <property type="entry name" value="KINESIN-LIKE PROTEIN KIF15"/>
    <property type="match status" value="1"/>
</dbReference>
<dbReference type="Proteomes" id="UP000243686">
    <property type="component" value="Unassembled WGS sequence"/>
</dbReference>
<evidence type="ECO:0000259" key="6">
    <source>
        <dbReference type="PROSITE" id="PS50067"/>
    </source>
</evidence>
<dbReference type="GO" id="GO:0005871">
    <property type="term" value="C:kinesin complex"/>
    <property type="evidence" value="ECO:0007669"/>
    <property type="project" value="TreeGrafter"/>
</dbReference>
<evidence type="ECO:0000313" key="7">
    <source>
        <dbReference type="EMBL" id="OON18753.1"/>
    </source>
</evidence>
<evidence type="ECO:0000256" key="3">
    <source>
        <dbReference type="ARBA" id="ARBA00022840"/>
    </source>
</evidence>
<dbReference type="EMBL" id="KV893883">
    <property type="protein sequence ID" value="OON18753.1"/>
    <property type="molecule type" value="Genomic_DNA"/>
</dbReference>
<dbReference type="GO" id="GO:0003777">
    <property type="term" value="F:microtubule motor activity"/>
    <property type="evidence" value="ECO:0007669"/>
    <property type="project" value="InterPro"/>
</dbReference>
<proteinExistence type="inferred from homology"/>
<keyword evidence="2 5" id="KW-0547">Nucleotide-binding</keyword>
<dbReference type="InterPro" id="IPR001752">
    <property type="entry name" value="Kinesin_motor_dom"/>
</dbReference>
<accession>A0A1S8WX01</accession>
<keyword evidence="8" id="KW-1185">Reference proteome</keyword>
<dbReference type="PROSITE" id="PS50067">
    <property type="entry name" value="KINESIN_MOTOR_2"/>
    <property type="match status" value="1"/>
</dbReference>
<dbReference type="GO" id="GO:0005874">
    <property type="term" value="C:microtubule"/>
    <property type="evidence" value="ECO:0007669"/>
    <property type="project" value="TreeGrafter"/>
</dbReference>
<evidence type="ECO:0000256" key="4">
    <source>
        <dbReference type="ARBA" id="ARBA00023212"/>
    </source>
</evidence>
<dbReference type="Gene3D" id="3.40.850.10">
    <property type="entry name" value="Kinesin motor domain"/>
    <property type="match status" value="1"/>
</dbReference>
<keyword evidence="3 5" id="KW-0067">ATP-binding</keyword>
<gene>
    <name evidence="7" type="ORF">X801_05389</name>
</gene>
<dbReference type="GO" id="GO:0005524">
    <property type="term" value="F:ATP binding"/>
    <property type="evidence" value="ECO:0007669"/>
    <property type="project" value="UniProtKB-UniRule"/>
</dbReference>
<dbReference type="Pfam" id="PF00225">
    <property type="entry name" value="Kinesin"/>
    <property type="match status" value="1"/>
</dbReference>
<dbReference type="GO" id="GO:0007018">
    <property type="term" value="P:microtubule-based movement"/>
    <property type="evidence" value="ECO:0007669"/>
    <property type="project" value="InterPro"/>
</dbReference>
<dbReference type="PANTHER" id="PTHR24115">
    <property type="entry name" value="KINESIN-RELATED"/>
    <property type="match status" value="1"/>
</dbReference>
<sequence>MELLPEKYELGDAAQECITVRSNQLLLTDIKDAQYNHVADNRRRRRIFTFDHIFAAHTDSEDEEGQKQIYECVGQEALSSILEGYNSSLFAYGVTGTGKTYTIFGTKVSDLLNAGQKFIGTLLRIK</sequence>
<organism evidence="7 8">
    <name type="scientific">Opisthorchis viverrini</name>
    <name type="common">Southeast Asian liver fluke</name>
    <dbReference type="NCBI Taxonomy" id="6198"/>
    <lineage>
        <taxon>Eukaryota</taxon>
        <taxon>Metazoa</taxon>
        <taxon>Spiralia</taxon>
        <taxon>Lophotrochozoa</taxon>
        <taxon>Platyhelminthes</taxon>
        <taxon>Trematoda</taxon>
        <taxon>Digenea</taxon>
        <taxon>Opisthorchiida</taxon>
        <taxon>Opisthorchiata</taxon>
        <taxon>Opisthorchiidae</taxon>
        <taxon>Opisthorchis</taxon>
    </lineage>
</organism>
<dbReference type="SUPFAM" id="SSF52540">
    <property type="entry name" value="P-loop containing nucleoside triphosphate hydrolases"/>
    <property type="match status" value="1"/>
</dbReference>
<keyword evidence="4" id="KW-0206">Cytoskeleton</keyword>
<evidence type="ECO:0000256" key="5">
    <source>
        <dbReference type="PROSITE-ProRule" id="PRU00283"/>
    </source>
</evidence>
<dbReference type="InterPro" id="IPR036961">
    <property type="entry name" value="Kinesin_motor_dom_sf"/>
</dbReference>
<dbReference type="InterPro" id="IPR027640">
    <property type="entry name" value="Kinesin-like_fam"/>
</dbReference>
<keyword evidence="4" id="KW-0963">Cytoplasm</keyword>
<feature type="binding site" evidence="5">
    <location>
        <begin position="93"/>
        <end position="100"/>
    </location>
    <ligand>
        <name>ATP</name>
        <dbReference type="ChEBI" id="CHEBI:30616"/>
    </ligand>
</feature>
<name>A0A1S8WX01_OPIVI</name>
<dbReference type="GO" id="GO:0008017">
    <property type="term" value="F:microtubule binding"/>
    <property type="evidence" value="ECO:0007669"/>
    <property type="project" value="InterPro"/>
</dbReference>
<evidence type="ECO:0000256" key="2">
    <source>
        <dbReference type="ARBA" id="ARBA00022741"/>
    </source>
</evidence>
<dbReference type="GO" id="GO:0016887">
    <property type="term" value="F:ATP hydrolysis activity"/>
    <property type="evidence" value="ECO:0007669"/>
    <property type="project" value="TreeGrafter"/>
</dbReference>
<evidence type="ECO:0000313" key="8">
    <source>
        <dbReference type="Proteomes" id="UP000243686"/>
    </source>
</evidence>
<protein>
    <recommendedName>
        <fullName evidence="6">Kinesin motor domain-containing protein</fullName>
    </recommendedName>
</protein>
<keyword evidence="5" id="KW-0505">Motor protein</keyword>
<dbReference type="AlphaFoldDB" id="A0A1S8WX01"/>
<comment type="subcellular location">
    <subcellularLocation>
        <location evidence="1">Cytoplasm</location>
        <location evidence="1">Cytoskeleton</location>
    </subcellularLocation>
</comment>